<evidence type="ECO:0000313" key="3">
    <source>
        <dbReference type="Proteomes" id="UP000645610"/>
    </source>
</evidence>
<dbReference type="AlphaFoldDB" id="A0A931BEV0"/>
<sequence length="136" mass="15328">MKKGAACLFLGLFLSQCAPSASVSTPSPVGRWEQLGVRRVTYDAAGQLLADEYNENAPGSVWLELTANSKVYLWHNGFAKPTGTMYIYRADTLRFRDTLNGETLHPITVLSRHRLIYQTHKQENAGTEDATFMYRR</sequence>
<name>A0A931BEV0_9BACT</name>
<evidence type="ECO:0008006" key="4">
    <source>
        <dbReference type="Google" id="ProtNLM"/>
    </source>
</evidence>
<gene>
    <name evidence="2" type="ORF">I2I01_05985</name>
</gene>
<proteinExistence type="predicted"/>
<evidence type="ECO:0000313" key="2">
    <source>
        <dbReference type="EMBL" id="MBF9141173.1"/>
    </source>
</evidence>
<dbReference type="RefSeq" id="WP_196285490.1">
    <property type="nucleotide sequence ID" value="NZ_JADQDP010000001.1"/>
</dbReference>
<comment type="caution">
    <text evidence="2">The sequence shown here is derived from an EMBL/GenBank/DDBJ whole genome shotgun (WGS) entry which is preliminary data.</text>
</comment>
<feature type="chain" id="PRO_5037955617" description="Lipocalin-like domain-containing protein" evidence="1">
    <location>
        <begin position="21"/>
        <end position="136"/>
    </location>
</feature>
<accession>A0A931BEV0</accession>
<dbReference type="EMBL" id="JADQDP010000001">
    <property type="protein sequence ID" value="MBF9141173.1"/>
    <property type="molecule type" value="Genomic_DNA"/>
</dbReference>
<protein>
    <recommendedName>
        <fullName evidence="4">Lipocalin-like domain-containing protein</fullName>
    </recommendedName>
</protein>
<dbReference type="Proteomes" id="UP000645610">
    <property type="component" value="Unassembled WGS sequence"/>
</dbReference>
<keyword evidence="1" id="KW-0732">Signal</keyword>
<organism evidence="2 3">
    <name type="scientific">Hymenobacter properus</name>
    <dbReference type="NCBI Taxonomy" id="2791026"/>
    <lineage>
        <taxon>Bacteria</taxon>
        <taxon>Pseudomonadati</taxon>
        <taxon>Bacteroidota</taxon>
        <taxon>Cytophagia</taxon>
        <taxon>Cytophagales</taxon>
        <taxon>Hymenobacteraceae</taxon>
        <taxon>Hymenobacter</taxon>
    </lineage>
</organism>
<reference evidence="2 3" key="1">
    <citation type="submission" date="2020-11" db="EMBL/GenBank/DDBJ databases">
        <authorList>
            <person name="Kim M.K."/>
        </authorList>
    </citation>
    <scope>NUCLEOTIDE SEQUENCE [LARGE SCALE GENOMIC DNA]</scope>
    <source>
        <strain evidence="2 3">BT439</strain>
    </source>
</reference>
<keyword evidence="3" id="KW-1185">Reference proteome</keyword>
<evidence type="ECO:0000256" key="1">
    <source>
        <dbReference type="SAM" id="SignalP"/>
    </source>
</evidence>
<feature type="signal peptide" evidence="1">
    <location>
        <begin position="1"/>
        <end position="20"/>
    </location>
</feature>